<keyword evidence="1" id="KW-0732">Signal</keyword>
<dbReference type="EMBL" id="CP050177">
    <property type="protein sequence ID" value="QIQ01520.1"/>
    <property type="molecule type" value="Genomic_DNA"/>
</dbReference>
<sequence>MFRITARSARRSAAAAAGVAAAVGLVLSATLPASAAPATDPNNRYTAAEIRTFLQDFYGEQGPGHFARTYGISPYLAQRVKDTDGYDLLLCAQNTPRSIDIGPATTAQSLGRGWATVTTHWGGSGENTSSFKAYVDLDATRTIQLLDVDCEPDA</sequence>
<dbReference type="Proteomes" id="UP000501179">
    <property type="component" value="Chromosome"/>
</dbReference>
<dbReference type="PROSITE" id="PS51318">
    <property type="entry name" value="TAT"/>
    <property type="match status" value="1"/>
</dbReference>
<proteinExistence type="predicted"/>
<reference evidence="2 3" key="1">
    <citation type="submission" date="2020-03" db="EMBL/GenBank/DDBJ databases">
        <title>A novel species.</title>
        <authorList>
            <person name="Gao J."/>
        </authorList>
    </citation>
    <scope>NUCLEOTIDE SEQUENCE [LARGE SCALE GENOMIC DNA]</scope>
    <source>
        <strain evidence="2 3">QMT-12</strain>
    </source>
</reference>
<dbReference type="RefSeq" id="WP_167023698.1">
    <property type="nucleotide sequence ID" value="NZ_CP050177.1"/>
</dbReference>
<evidence type="ECO:0000313" key="2">
    <source>
        <dbReference type="EMBL" id="QIQ01520.1"/>
    </source>
</evidence>
<evidence type="ECO:0000313" key="3">
    <source>
        <dbReference type="Proteomes" id="UP000501179"/>
    </source>
</evidence>
<dbReference type="InterPro" id="IPR006311">
    <property type="entry name" value="TAT_signal"/>
</dbReference>
<evidence type="ECO:0000256" key="1">
    <source>
        <dbReference type="SAM" id="SignalP"/>
    </source>
</evidence>
<gene>
    <name evidence="2" type="ORF">HA039_03725</name>
</gene>
<dbReference type="AlphaFoldDB" id="A0A6G9GTJ6"/>
<dbReference type="KEGG" id="slia:HA039_03725"/>
<organism evidence="2 3">
    <name type="scientific">Streptomyces liangshanensis</name>
    <dbReference type="NCBI Taxonomy" id="2717324"/>
    <lineage>
        <taxon>Bacteria</taxon>
        <taxon>Bacillati</taxon>
        <taxon>Actinomycetota</taxon>
        <taxon>Actinomycetes</taxon>
        <taxon>Kitasatosporales</taxon>
        <taxon>Streptomycetaceae</taxon>
        <taxon>Streptomyces</taxon>
    </lineage>
</organism>
<feature type="signal peptide" evidence="1">
    <location>
        <begin position="1"/>
        <end position="35"/>
    </location>
</feature>
<feature type="chain" id="PRO_5026127207" description="Secreted protein" evidence="1">
    <location>
        <begin position="36"/>
        <end position="154"/>
    </location>
</feature>
<keyword evidence="3" id="KW-1185">Reference proteome</keyword>
<evidence type="ECO:0008006" key="4">
    <source>
        <dbReference type="Google" id="ProtNLM"/>
    </source>
</evidence>
<accession>A0A6G9GTJ6</accession>
<name>A0A6G9GTJ6_9ACTN</name>
<protein>
    <recommendedName>
        <fullName evidence="4">Secreted protein</fullName>
    </recommendedName>
</protein>